<comment type="caution">
    <text evidence="1">The sequence shown here is derived from an EMBL/GenBank/DDBJ whole genome shotgun (WGS) entry which is preliminary data.</text>
</comment>
<reference evidence="1" key="1">
    <citation type="journal article" date="2023" name="IMA Fungus">
        <title>Comparative genomic study of the Penicillium genus elucidates a diverse pangenome and 15 lateral gene transfer events.</title>
        <authorList>
            <person name="Petersen C."/>
            <person name="Sorensen T."/>
            <person name="Nielsen M.R."/>
            <person name="Sondergaard T.E."/>
            <person name="Sorensen J.L."/>
            <person name="Fitzpatrick D.A."/>
            <person name="Frisvad J.C."/>
            <person name="Nielsen K.L."/>
        </authorList>
    </citation>
    <scope>NUCLEOTIDE SEQUENCE</scope>
    <source>
        <strain evidence="1">IBT 17514</strain>
    </source>
</reference>
<dbReference type="AlphaFoldDB" id="A0AAD6HSK7"/>
<dbReference type="EMBL" id="JAQJAN010000003">
    <property type="protein sequence ID" value="KAJ5733850.1"/>
    <property type="molecule type" value="Genomic_DNA"/>
</dbReference>
<accession>A0AAD6HSK7</accession>
<name>A0AAD6HSK7_9EURO</name>
<organism evidence="1 2">
    <name type="scientific">Penicillium malachiteum</name>
    <dbReference type="NCBI Taxonomy" id="1324776"/>
    <lineage>
        <taxon>Eukaryota</taxon>
        <taxon>Fungi</taxon>
        <taxon>Dikarya</taxon>
        <taxon>Ascomycota</taxon>
        <taxon>Pezizomycotina</taxon>
        <taxon>Eurotiomycetes</taxon>
        <taxon>Eurotiomycetidae</taxon>
        <taxon>Eurotiales</taxon>
        <taxon>Aspergillaceae</taxon>
        <taxon>Penicillium</taxon>
    </lineage>
</organism>
<evidence type="ECO:0000313" key="2">
    <source>
        <dbReference type="Proteomes" id="UP001215712"/>
    </source>
</evidence>
<proteinExistence type="predicted"/>
<evidence type="ECO:0000313" key="1">
    <source>
        <dbReference type="EMBL" id="KAJ5733850.1"/>
    </source>
</evidence>
<dbReference type="Proteomes" id="UP001215712">
    <property type="component" value="Unassembled WGS sequence"/>
</dbReference>
<gene>
    <name evidence="1" type="ORF">N7493_002636</name>
</gene>
<protein>
    <submittedName>
        <fullName evidence="1">Uncharacterized protein</fullName>
    </submittedName>
</protein>
<sequence length="71" mass="8004">MKSINRLRSLLASQSEILLPFDTKGLDCLIDADILKLLSEDSPSSSAGNFEGQDFLAYDDYMFQDALRWDV</sequence>
<reference evidence="1" key="2">
    <citation type="submission" date="2023-01" db="EMBL/GenBank/DDBJ databases">
        <authorList>
            <person name="Petersen C."/>
        </authorList>
    </citation>
    <scope>NUCLEOTIDE SEQUENCE</scope>
    <source>
        <strain evidence="1">IBT 17514</strain>
    </source>
</reference>
<keyword evidence="2" id="KW-1185">Reference proteome</keyword>